<sequence length="143" mass="15912">MSMTSLQTKVRLDTFRSMFSTHSLLIVIVCLTVIVNGGSDKPVNVCRYSSDGPRCKHDFQCIGPEVHCYKKSGHSDGRCCVKRTYACPIGNNRYFDPEGFPPLVHRCLRPFPGFFCGWGFYCRTEIGGPTEIYGVCCPGLTIG</sequence>
<protein>
    <submittedName>
        <fullName evidence="1">Uncharacterized protein</fullName>
    </submittedName>
</protein>
<evidence type="ECO:0000313" key="1">
    <source>
        <dbReference type="EMBL" id="KAK3596747.1"/>
    </source>
</evidence>
<dbReference type="Proteomes" id="UP001195483">
    <property type="component" value="Unassembled WGS sequence"/>
</dbReference>
<organism evidence="1 2">
    <name type="scientific">Potamilus streckersoni</name>
    <dbReference type="NCBI Taxonomy" id="2493646"/>
    <lineage>
        <taxon>Eukaryota</taxon>
        <taxon>Metazoa</taxon>
        <taxon>Spiralia</taxon>
        <taxon>Lophotrochozoa</taxon>
        <taxon>Mollusca</taxon>
        <taxon>Bivalvia</taxon>
        <taxon>Autobranchia</taxon>
        <taxon>Heteroconchia</taxon>
        <taxon>Palaeoheterodonta</taxon>
        <taxon>Unionida</taxon>
        <taxon>Unionoidea</taxon>
        <taxon>Unionidae</taxon>
        <taxon>Ambleminae</taxon>
        <taxon>Lampsilini</taxon>
        <taxon>Potamilus</taxon>
    </lineage>
</organism>
<proteinExistence type="predicted"/>
<accession>A0AAE0W195</accession>
<evidence type="ECO:0000313" key="2">
    <source>
        <dbReference type="Proteomes" id="UP001195483"/>
    </source>
</evidence>
<reference evidence="1" key="1">
    <citation type="journal article" date="2021" name="Genome Biol. Evol.">
        <title>A High-Quality Reference Genome for a Parasitic Bivalve with Doubly Uniparental Inheritance (Bivalvia: Unionida).</title>
        <authorList>
            <person name="Smith C.H."/>
        </authorList>
    </citation>
    <scope>NUCLEOTIDE SEQUENCE</scope>
    <source>
        <strain evidence="1">CHS0354</strain>
    </source>
</reference>
<reference evidence="1" key="3">
    <citation type="submission" date="2023-05" db="EMBL/GenBank/DDBJ databases">
        <authorList>
            <person name="Smith C.H."/>
        </authorList>
    </citation>
    <scope>NUCLEOTIDE SEQUENCE</scope>
    <source>
        <strain evidence="1">CHS0354</strain>
        <tissue evidence="1">Mantle</tissue>
    </source>
</reference>
<dbReference type="EMBL" id="JAEAOA010002129">
    <property type="protein sequence ID" value="KAK3596747.1"/>
    <property type="molecule type" value="Genomic_DNA"/>
</dbReference>
<keyword evidence="2" id="KW-1185">Reference proteome</keyword>
<gene>
    <name evidence="1" type="ORF">CHS0354_036371</name>
</gene>
<comment type="caution">
    <text evidence="1">The sequence shown here is derived from an EMBL/GenBank/DDBJ whole genome shotgun (WGS) entry which is preliminary data.</text>
</comment>
<dbReference type="AlphaFoldDB" id="A0AAE0W195"/>
<name>A0AAE0W195_9BIVA</name>
<reference evidence="1" key="2">
    <citation type="journal article" date="2021" name="Genome Biol. Evol.">
        <title>Developing a high-quality reference genome for a parasitic bivalve with doubly uniparental inheritance (Bivalvia: Unionida).</title>
        <authorList>
            <person name="Smith C.H."/>
        </authorList>
    </citation>
    <scope>NUCLEOTIDE SEQUENCE</scope>
    <source>
        <strain evidence="1">CHS0354</strain>
        <tissue evidence="1">Mantle</tissue>
    </source>
</reference>